<sequence length="206" mass="23461">MFWTAIVILTCLIGVRSEPTSCTEDSQCSSGFYCEASARFCRECLRCEDFKRESPMPTDVCVNLVHVYPEGLCMPHDAENTTELLPLYAWVAIAAGLVLMVVILCLFSKMKKFKIAYAATDQSLQTIQRVEDVLLRPPAYHDIDNRSPAPPRNYAETPIMHKLDESPHSNVTLPSPVFRRCENSDSQYARIFNNPVYVREPQHEIR</sequence>
<proteinExistence type="predicted"/>
<protein>
    <submittedName>
        <fullName evidence="3">Uncharacterized protein</fullName>
    </submittedName>
</protein>
<feature type="transmembrane region" description="Helical" evidence="1">
    <location>
        <begin position="87"/>
        <end position="107"/>
    </location>
</feature>
<keyword evidence="1" id="KW-1133">Transmembrane helix</keyword>
<dbReference type="AlphaFoldDB" id="A0A9N9WGE0"/>
<evidence type="ECO:0000256" key="1">
    <source>
        <dbReference type="SAM" id="Phobius"/>
    </source>
</evidence>
<keyword evidence="1" id="KW-0812">Transmembrane</keyword>
<reference evidence="3" key="1">
    <citation type="submission" date="2021-12" db="EMBL/GenBank/DDBJ databases">
        <authorList>
            <person name="King R."/>
        </authorList>
    </citation>
    <scope>NUCLEOTIDE SEQUENCE</scope>
</reference>
<name>A0A9N9WGE0_9NEOP</name>
<gene>
    <name evidence="3" type="ORF">DIATSA_LOCUS9492</name>
</gene>
<evidence type="ECO:0000313" key="3">
    <source>
        <dbReference type="EMBL" id="CAG9791911.1"/>
    </source>
</evidence>
<accession>A0A9N9WGE0</accession>
<dbReference type="EMBL" id="OU893335">
    <property type="protein sequence ID" value="CAG9791911.1"/>
    <property type="molecule type" value="Genomic_DNA"/>
</dbReference>
<feature type="signal peptide" evidence="2">
    <location>
        <begin position="1"/>
        <end position="17"/>
    </location>
</feature>
<reference evidence="3" key="2">
    <citation type="submission" date="2022-10" db="EMBL/GenBank/DDBJ databases">
        <authorList>
            <consortium name="ENA_rothamsted_submissions"/>
            <consortium name="culmorum"/>
            <person name="King R."/>
        </authorList>
    </citation>
    <scope>NUCLEOTIDE SEQUENCE</scope>
</reference>
<evidence type="ECO:0000256" key="2">
    <source>
        <dbReference type="SAM" id="SignalP"/>
    </source>
</evidence>
<feature type="chain" id="PRO_5040160642" evidence="2">
    <location>
        <begin position="18"/>
        <end position="206"/>
    </location>
</feature>
<organism evidence="3 4">
    <name type="scientific">Diatraea saccharalis</name>
    <name type="common">sugarcane borer</name>
    <dbReference type="NCBI Taxonomy" id="40085"/>
    <lineage>
        <taxon>Eukaryota</taxon>
        <taxon>Metazoa</taxon>
        <taxon>Ecdysozoa</taxon>
        <taxon>Arthropoda</taxon>
        <taxon>Hexapoda</taxon>
        <taxon>Insecta</taxon>
        <taxon>Pterygota</taxon>
        <taxon>Neoptera</taxon>
        <taxon>Endopterygota</taxon>
        <taxon>Lepidoptera</taxon>
        <taxon>Glossata</taxon>
        <taxon>Ditrysia</taxon>
        <taxon>Pyraloidea</taxon>
        <taxon>Crambidae</taxon>
        <taxon>Crambinae</taxon>
        <taxon>Diatraea</taxon>
    </lineage>
</organism>
<keyword evidence="1" id="KW-0472">Membrane</keyword>
<evidence type="ECO:0000313" key="4">
    <source>
        <dbReference type="Proteomes" id="UP001153714"/>
    </source>
</evidence>
<dbReference type="Proteomes" id="UP001153714">
    <property type="component" value="Chromosome 4"/>
</dbReference>
<dbReference type="OrthoDB" id="6368224at2759"/>
<keyword evidence="4" id="KW-1185">Reference proteome</keyword>
<keyword evidence="2" id="KW-0732">Signal</keyword>